<proteinExistence type="predicted"/>
<sequence length="353" mass="40593">MFRKKILFDAERMKYPNTGLYHFCLHLGRELSILFEREDGMDLGFYVPSVVDEFKANARRHVHPLHKIGHYFKTKPALWHATYQLSDYIPHYPAIKKVLTVHDLNFLREKEQQKQGAYLKRLQKNVDQSEAIVCISNFVRNELQQFCDLKDKMVNVIYNGNNINDALLPAKPERPGINFERPFIFSIGAVNRKKNFHTLPYLIAKNDLNLIISGDLVDKQYYHEILGVAKQLGVLNRVFFTGAIEEAEKYYLLKYCYLFCFPSISEGFGLPVVEAMSFGTNILLSTATSLPEIGGDVVHYMESFDPLYLVELGGIIGQGALCAHSADAVKKRAQLFQWSHTAKEYMNAYRHIL</sequence>
<dbReference type="PANTHER" id="PTHR46401">
    <property type="entry name" value="GLYCOSYLTRANSFERASE WBBK-RELATED"/>
    <property type="match status" value="1"/>
</dbReference>
<gene>
    <name evidence="4" type="ORF">BC792_11588</name>
</gene>
<dbReference type="SUPFAM" id="SSF53756">
    <property type="entry name" value="UDP-Glycosyltransferase/glycogen phosphorylase"/>
    <property type="match status" value="1"/>
</dbReference>
<dbReference type="RefSeq" id="WP_148909213.1">
    <property type="nucleotide sequence ID" value="NZ_VNHX01000015.1"/>
</dbReference>
<protein>
    <submittedName>
        <fullName evidence="4">Glycosyltransferase involved in cell wall biosynthesis</fullName>
    </submittedName>
</protein>
<dbReference type="OrthoDB" id="9801609at2"/>
<dbReference type="InterPro" id="IPR028098">
    <property type="entry name" value="Glyco_trans_4-like_N"/>
</dbReference>
<reference evidence="4 5" key="1">
    <citation type="submission" date="2019-07" db="EMBL/GenBank/DDBJ databases">
        <title>Genomic Encyclopedia of Archaeal and Bacterial Type Strains, Phase II (KMG-II): from individual species to whole genera.</title>
        <authorList>
            <person name="Goeker M."/>
        </authorList>
    </citation>
    <scope>NUCLEOTIDE SEQUENCE [LARGE SCALE GENOMIC DNA]</scope>
    <source>
        <strain evidence="4 5">DSM 18850</strain>
    </source>
</reference>
<dbReference type="AlphaFoldDB" id="A0A5S5DD11"/>
<evidence type="ECO:0000259" key="3">
    <source>
        <dbReference type="Pfam" id="PF13439"/>
    </source>
</evidence>
<evidence type="ECO:0000313" key="4">
    <source>
        <dbReference type="EMBL" id="TYP92986.1"/>
    </source>
</evidence>
<dbReference type="Gene3D" id="3.40.50.2000">
    <property type="entry name" value="Glycogen Phosphorylase B"/>
    <property type="match status" value="2"/>
</dbReference>
<organism evidence="4 5">
    <name type="scientific">Sphingobacterium allocomposti</name>
    <dbReference type="NCBI Taxonomy" id="415956"/>
    <lineage>
        <taxon>Bacteria</taxon>
        <taxon>Pseudomonadati</taxon>
        <taxon>Bacteroidota</taxon>
        <taxon>Sphingobacteriia</taxon>
        <taxon>Sphingobacteriales</taxon>
        <taxon>Sphingobacteriaceae</taxon>
        <taxon>Sphingobacterium</taxon>
    </lineage>
</organism>
<accession>A0A5S5DD11</accession>
<dbReference type="CDD" id="cd03809">
    <property type="entry name" value="GT4_MtfB-like"/>
    <property type="match status" value="1"/>
</dbReference>
<evidence type="ECO:0000259" key="2">
    <source>
        <dbReference type="Pfam" id="PF00534"/>
    </source>
</evidence>
<feature type="domain" description="Glycosyltransferase subfamily 4-like N-terminal" evidence="3">
    <location>
        <begin position="45"/>
        <end position="161"/>
    </location>
</feature>
<dbReference type="GO" id="GO:0016757">
    <property type="term" value="F:glycosyltransferase activity"/>
    <property type="evidence" value="ECO:0007669"/>
    <property type="project" value="InterPro"/>
</dbReference>
<name>A0A5S5DD11_9SPHI</name>
<evidence type="ECO:0000256" key="1">
    <source>
        <dbReference type="ARBA" id="ARBA00022679"/>
    </source>
</evidence>
<feature type="domain" description="Glycosyl transferase family 1" evidence="2">
    <location>
        <begin position="172"/>
        <end position="293"/>
    </location>
</feature>
<dbReference type="PANTHER" id="PTHR46401:SF2">
    <property type="entry name" value="GLYCOSYLTRANSFERASE WBBK-RELATED"/>
    <property type="match status" value="1"/>
</dbReference>
<evidence type="ECO:0000313" key="5">
    <source>
        <dbReference type="Proteomes" id="UP000325105"/>
    </source>
</evidence>
<dbReference type="InterPro" id="IPR001296">
    <property type="entry name" value="Glyco_trans_1"/>
</dbReference>
<keyword evidence="5" id="KW-1185">Reference proteome</keyword>
<dbReference type="EMBL" id="VNHX01000015">
    <property type="protein sequence ID" value="TYP92986.1"/>
    <property type="molecule type" value="Genomic_DNA"/>
</dbReference>
<dbReference type="Proteomes" id="UP000325105">
    <property type="component" value="Unassembled WGS sequence"/>
</dbReference>
<comment type="caution">
    <text evidence="4">The sequence shown here is derived from an EMBL/GenBank/DDBJ whole genome shotgun (WGS) entry which is preliminary data.</text>
</comment>
<dbReference type="Pfam" id="PF13439">
    <property type="entry name" value="Glyco_transf_4"/>
    <property type="match status" value="1"/>
</dbReference>
<keyword evidence="1 4" id="KW-0808">Transferase</keyword>
<dbReference type="Pfam" id="PF00534">
    <property type="entry name" value="Glycos_transf_1"/>
    <property type="match status" value="1"/>
</dbReference>
<dbReference type="GO" id="GO:0009103">
    <property type="term" value="P:lipopolysaccharide biosynthetic process"/>
    <property type="evidence" value="ECO:0007669"/>
    <property type="project" value="TreeGrafter"/>
</dbReference>